<name>A0ABV2NK48_9HYPH</name>
<accession>A0ABV2NK48</accession>
<dbReference type="InterPro" id="IPR036237">
    <property type="entry name" value="Xyl_isomerase-like_sf"/>
</dbReference>
<evidence type="ECO:0000313" key="5">
    <source>
        <dbReference type="Proteomes" id="UP001549119"/>
    </source>
</evidence>
<dbReference type="PANTHER" id="PTHR43489">
    <property type="entry name" value="ISOMERASE"/>
    <property type="match status" value="1"/>
</dbReference>
<protein>
    <submittedName>
        <fullName evidence="4">Hydroxypyruvate isomerase</fullName>
        <ecNumber evidence="4">5.3.1.22</ecNumber>
    </submittedName>
</protein>
<evidence type="ECO:0000256" key="1">
    <source>
        <dbReference type="ARBA" id="ARBA00023235"/>
    </source>
</evidence>
<dbReference type="InterPro" id="IPR026040">
    <property type="entry name" value="HyI-like"/>
</dbReference>
<dbReference type="PANTHER" id="PTHR43489:SF6">
    <property type="entry name" value="HYDROXYPYRUVATE ISOMERASE-RELATED"/>
    <property type="match status" value="1"/>
</dbReference>
<comment type="similarity">
    <text evidence="2">Belongs to the hyi family.</text>
</comment>
<dbReference type="EC" id="5.3.1.22" evidence="4"/>
<organism evidence="4 5">
    <name type="scientific">Methylobacterium radiotolerans</name>
    <dbReference type="NCBI Taxonomy" id="31998"/>
    <lineage>
        <taxon>Bacteria</taxon>
        <taxon>Pseudomonadati</taxon>
        <taxon>Pseudomonadota</taxon>
        <taxon>Alphaproteobacteria</taxon>
        <taxon>Hyphomicrobiales</taxon>
        <taxon>Methylobacteriaceae</taxon>
        <taxon>Methylobacterium</taxon>
    </lineage>
</organism>
<reference evidence="4 5" key="1">
    <citation type="submission" date="2024-06" db="EMBL/GenBank/DDBJ databases">
        <title>Genomics of switchgrass bacterial isolates.</title>
        <authorList>
            <person name="Shade A."/>
        </authorList>
    </citation>
    <scope>NUCLEOTIDE SEQUENCE [LARGE SCALE GENOMIC DNA]</scope>
    <source>
        <strain evidence="4 5">PvP084</strain>
    </source>
</reference>
<feature type="domain" description="Xylose isomerase-like TIM barrel" evidence="3">
    <location>
        <begin position="31"/>
        <end position="266"/>
    </location>
</feature>
<proteinExistence type="inferred from homology"/>
<dbReference type="EMBL" id="JBEPNW010000002">
    <property type="protein sequence ID" value="MET3866879.1"/>
    <property type="molecule type" value="Genomic_DNA"/>
</dbReference>
<dbReference type="InterPro" id="IPR013022">
    <property type="entry name" value="Xyl_isomerase-like_TIM-brl"/>
</dbReference>
<evidence type="ECO:0000256" key="2">
    <source>
        <dbReference type="PIRNR" id="PIRNR006241"/>
    </source>
</evidence>
<dbReference type="InterPro" id="IPR050417">
    <property type="entry name" value="Sugar_Epim/Isomerase"/>
</dbReference>
<keyword evidence="5" id="KW-1185">Reference proteome</keyword>
<evidence type="ECO:0000313" key="4">
    <source>
        <dbReference type="EMBL" id="MET3866879.1"/>
    </source>
</evidence>
<dbReference type="Proteomes" id="UP001549119">
    <property type="component" value="Unassembled WGS sequence"/>
</dbReference>
<comment type="caution">
    <text evidence="4">The sequence shown here is derived from an EMBL/GenBank/DDBJ whole genome shotgun (WGS) entry which is preliminary data.</text>
</comment>
<gene>
    <name evidence="4" type="ORF">ABIC20_004188</name>
</gene>
<dbReference type="Pfam" id="PF01261">
    <property type="entry name" value="AP_endonuc_2"/>
    <property type="match status" value="1"/>
</dbReference>
<keyword evidence="1 2" id="KW-0413">Isomerase</keyword>
<evidence type="ECO:0000259" key="3">
    <source>
        <dbReference type="Pfam" id="PF01261"/>
    </source>
</evidence>
<sequence length="269" mass="28697">MTRPMKLGSYKDRLSGHCGFLFTELPLAERFAAAARAGFRAVEHPNLFATPAREVAGWLERAGVPLVQTGFPAGDAAKGEKGFAALPDRIDYYRSTIEPTLDYVAQLGCRMVHPMAGVRPAGVERARLWDTYLDNLAFAADAAGARGMTVIVEPIGPGSIADYVIDDPLVAVEAIRAIGRDNVKLLFDAYHCVCLGHDPAALIRAHAPLIAHVQIADDPGRHEPGTGTIAFDPIFAALEEVGYSGFVGCEYHPAAGTEAGLGWMRADAA</sequence>
<dbReference type="Gene3D" id="3.20.20.150">
    <property type="entry name" value="Divalent-metal-dependent TIM barrel enzymes"/>
    <property type="match status" value="1"/>
</dbReference>
<dbReference type="RefSeq" id="WP_234740681.1">
    <property type="nucleotide sequence ID" value="NZ_CP090579.1"/>
</dbReference>
<dbReference type="GO" id="GO:0008903">
    <property type="term" value="F:hydroxypyruvate isomerase activity"/>
    <property type="evidence" value="ECO:0007669"/>
    <property type="project" value="UniProtKB-EC"/>
</dbReference>
<dbReference type="SUPFAM" id="SSF51658">
    <property type="entry name" value="Xylose isomerase-like"/>
    <property type="match status" value="1"/>
</dbReference>
<dbReference type="PIRSF" id="PIRSF006241">
    <property type="entry name" value="HyI"/>
    <property type="match status" value="1"/>
</dbReference>